<dbReference type="EMBL" id="EQ973807">
    <property type="protein sequence ID" value="EEF45905.1"/>
    <property type="molecule type" value="Genomic_DNA"/>
</dbReference>
<name>B9RS45_RICCO</name>
<dbReference type="STRING" id="3988.B9RS45"/>
<dbReference type="eggNOG" id="ENOG502S3XX">
    <property type="taxonomic scope" value="Eukaryota"/>
</dbReference>
<evidence type="ECO:0008006" key="5">
    <source>
        <dbReference type="Google" id="ProtNLM"/>
    </source>
</evidence>
<evidence type="ECO:0000313" key="4">
    <source>
        <dbReference type="Proteomes" id="UP000008311"/>
    </source>
</evidence>
<feature type="transmembrane region" description="Helical" evidence="2">
    <location>
        <begin position="39"/>
        <end position="62"/>
    </location>
</feature>
<proteinExistence type="predicted"/>
<evidence type="ECO:0000256" key="1">
    <source>
        <dbReference type="SAM" id="MobiDB-lite"/>
    </source>
</evidence>
<evidence type="ECO:0000256" key="2">
    <source>
        <dbReference type="SAM" id="Phobius"/>
    </source>
</evidence>
<reference evidence="4" key="1">
    <citation type="journal article" date="2010" name="Nat. Biotechnol.">
        <title>Draft genome sequence of the oilseed species Ricinus communis.</title>
        <authorList>
            <person name="Chan A.P."/>
            <person name="Crabtree J."/>
            <person name="Zhao Q."/>
            <person name="Lorenzi H."/>
            <person name="Orvis J."/>
            <person name="Puiu D."/>
            <person name="Melake-Berhan A."/>
            <person name="Jones K.M."/>
            <person name="Redman J."/>
            <person name="Chen G."/>
            <person name="Cahoon E.B."/>
            <person name="Gedil M."/>
            <person name="Stanke M."/>
            <person name="Haas B.J."/>
            <person name="Wortman J.R."/>
            <person name="Fraser-Liggett C.M."/>
            <person name="Ravel J."/>
            <person name="Rabinowicz P.D."/>
        </authorList>
    </citation>
    <scope>NUCLEOTIDE SEQUENCE [LARGE SCALE GENOMIC DNA]</scope>
    <source>
        <strain evidence="4">cv. Hale</strain>
    </source>
</reference>
<organism evidence="3 4">
    <name type="scientific">Ricinus communis</name>
    <name type="common">Castor bean</name>
    <dbReference type="NCBI Taxonomy" id="3988"/>
    <lineage>
        <taxon>Eukaryota</taxon>
        <taxon>Viridiplantae</taxon>
        <taxon>Streptophyta</taxon>
        <taxon>Embryophyta</taxon>
        <taxon>Tracheophyta</taxon>
        <taxon>Spermatophyta</taxon>
        <taxon>Magnoliopsida</taxon>
        <taxon>eudicotyledons</taxon>
        <taxon>Gunneridae</taxon>
        <taxon>Pentapetalae</taxon>
        <taxon>rosids</taxon>
        <taxon>fabids</taxon>
        <taxon>Malpighiales</taxon>
        <taxon>Euphorbiaceae</taxon>
        <taxon>Acalyphoideae</taxon>
        <taxon>Acalypheae</taxon>
        <taxon>Ricinus</taxon>
    </lineage>
</organism>
<protein>
    <recommendedName>
        <fullName evidence="5">Tetraspanin</fullName>
    </recommendedName>
</protein>
<keyword evidence="2" id="KW-0812">Transmembrane</keyword>
<keyword evidence="2" id="KW-1133">Transmembrane helix</keyword>
<sequence length="215" mass="24537">MIILVFGIGIIIYSLWLERQWHHRISKLPVSPSPNPKPWFIFICLAIGIAVSLSTLYGYVVANYVGPYTLYIFIICCLLLLEAGVIIIIFFKMNWISELIACVDELHKEFAKFVVFHVKLTRTIVLLIWAAQINAVALAVVFWAIGIEPRTHCNERHRSPFTQSFLVPDSPEPDSSTQAFRGRGDVSEEDNSRGSLFSYIDGIMRARFQRRNDTS</sequence>
<dbReference type="Proteomes" id="UP000008311">
    <property type="component" value="Unassembled WGS sequence"/>
</dbReference>
<keyword evidence="4" id="KW-1185">Reference proteome</keyword>
<keyword evidence="2" id="KW-0472">Membrane</keyword>
<dbReference type="InParanoid" id="B9RS45"/>
<feature type="transmembrane region" description="Helical" evidence="2">
    <location>
        <begin position="68"/>
        <end position="91"/>
    </location>
</feature>
<dbReference type="AlphaFoldDB" id="B9RS45"/>
<feature type="compositionally biased region" description="Basic and acidic residues" evidence="1">
    <location>
        <begin position="182"/>
        <end position="192"/>
    </location>
</feature>
<evidence type="ECO:0000313" key="3">
    <source>
        <dbReference type="EMBL" id="EEF45905.1"/>
    </source>
</evidence>
<feature type="region of interest" description="Disordered" evidence="1">
    <location>
        <begin position="163"/>
        <end position="193"/>
    </location>
</feature>
<feature type="transmembrane region" description="Helical" evidence="2">
    <location>
        <begin position="124"/>
        <end position="145"/>
    </location>
</feature>
<accession>B9RS45</accession>
<gene>
    <name evidence="3" type="ORF">RCOM_0802950</name>
</gene>